<reference evidence="8" key="1">
    <citation type="journal article" date="2012" name="Science">
        <title>The Paleozoic origin of enzymatic lignin decomposition reconstructed from 31 fungal genomes.</title>
        <authorList>
            <person name="Floudas D."/>
            <person name="Binder M."/>
            <person name="Riley R."/>
            <person name="Barry K."/>
            <person name="Blanchette R.A."/>
            <person name="Henrissat B."/>
            <person name="Martinez A.T."/>
            <person name="Otillar R."/>
            <person name="Spatafora J.W."/>
            <person name="Yadav J.S."/>
            <person name="Aerts A."/>
            <person name="Benoit I."/>
            <person name="Boyd A."/>
            <person name="Carlson A."/>
            <person name="Copeland A."/>
            <person name="Coutinho P.M."/>
            <person name="de Vries R.P."/>
            <person name="Ferreira P."/>
            <person name="Findley K."/>
            <person name="Foster B."/>
            <person name="Gaskell J."/>
            <person name="Glotzer D."/>
            <person name="Gorecki P."/>
            <person name="Heitman J."/>
            <person name="Hesse C."/>
            <person name="Hori C."/>
            <person name="Igarashi K."/>
            <person name="Jurgens J.A."/>
            <person name="Kallen N."/>
            <person name="Kersten P."/>
            <person name="Kohler A."/>
            <person name="Kuees U."/>
            <person name="Kumar T.K.A."/>
            <person name="Kuo A."/>
            <person name="LaButti K."/>
            <person name="Larrondo L.F."/>
            <person name="Lindquist E."/>
            <person name="Ling A."/>
            <person name="Lombard V."/>
            <person name="Lucas S."/>
            <person name="Lundell T."/>
            <person name="Martin R."/>
            <person name="McLaughlin D.J."/>
            <person name="Morgenstern I."/>
            <person name="Morin E."/>
            <person name="Murat C."/>
            <person name="Nagy L.G."/>
            <person name="Nolan M."/>
            <person name="Ohm R.A."/>
            <person name="Patyshakuliyeva A."/>
            <person name="Rokas A."/>
            <person name="Ruiz-Duenas F.J."/>
            <person name="Sabat G."/>
            <person name="Salamov A."/>
            <person name="Samejima M."/>
            <person name="Schmutz J."/>
            <person name="Slot J.C."/>
            <person name="St John F."/>
            <person name="Stenlid J."/>
            <person name="Sun H."/>
            <person name="Sun S."/>
            <person name="Syed K."/>
            <person name="Tsang A."/>
            <person name="Wiebenga A."/>
            <person name="Young D."/>
            <person name="Pisabarro A."/>
            <person name="Eastwood D.C."/>
            <person name="Martin F."/>
            <person name="Cullen D."/>
            <person name="Grigoriev I.V."/>
            <person name="Hibbett D.S."/>
        </authorList>
    </citation>
    <scope>NUCLEOTIDE SEQUENCE [LARGE SCALE GENOMIC DNA]</scope>
    <source>
        <strain evidence="8">RWD-64-598 SS2</strain>
    </source>
</reference>
<comment type="caution">
    <text evidence="7">The sequence shown here is derived from an EMBL/GenBank/DDBJ whole genome shotgun (WGS) entry which is preliminary data.</text>
</comment>
<keyword evidence="5 6" id="KW-1015">Disulfide bond</keyword>
<dbReference type="Pfam" id="PF01185">
    <property type="entry name" value="Hydrophobin"/>
    <property type="match status" value="1"/>
</dbReference>
<proteinExistence type="inferred from homology"/>
<keyword evidence="4 6" id="KW-0964">Secreted</keyword>
<gene>
    <name evidence="7" type="ORF">CONPUDRAFT_129670</name>
</gene>
<keyword evidence="8" id="KW-1185">Reference proteome</keyword>
<evidence type="ECO:0000256" key="4">
    <source>
        <dbReference type="ARBA" id="ARBA00022525"/>
    </source>
</evidence>
<organism evidence="7 8">
    <name type="scientific">Coniophora puteana (strain RWD-64-598)</name>
    <name type="common">Brown rot fungus</name>
    <dbReference type="NCBI Taxonomy" id="741705"/>
    <lineage>
        <taxon>Eukaryota</taxon>
        <taxon>Fungi</taxon>
        <taxon>Dikarya</taxon>
        <taxon>Basidiomycota</taxon>
        <taxon>Agaricomycotina</taxon>
        <taxon>Agaricomycetes</taxon>
        <taxon>Agaricomycetidae</taxon>
        <taxon>Boletales</taxon>
        <taxon>Coniophorineae</taxon>
        <taxon>Coniophoraceae</taxon>
        <taxon>Coniophora</taxon>
    </lineage>
</organism>
<name>A0A5M3MEQ2_CONPW</name>
<evidence type="ECO:0000256" key="3">
    <source>
        <dbReference type="ARBA" id="ARBA00022512"/>
    </source>
</evidence>
<dbReference type="Proteomes" id="UP000053558">
    <property type="component" value="Unassembled WGS sequence"/>
</dbReference>
<dbReference type="InterPro" id="IPR001338">
    <property type="entry name" value="Class_I_Hydrophobin"/>
</dbReference>
<accession>A0A5M3MEQ2</accession>
<dbReference type="EMBL" id="JH711584">
    <property type="protein sequence ID" value="EIW77400.1"/>
    <property type="molecule type" value="Genomic_DNA"/>
</dbReference>
<protein>
    <recommendedName>
        <fullName evidence="6">Hydrophobin</fullName>
    </recommendedName>
</protein>
<feature type="signal peptide" evidence="6">
    <location>
        <begin position="1"/>
        <end position="17"/>
    </location>
</feature>
<evidence type="ECO:0000313" key="8">
    <source>
        <dbReference type="Proteomes" id="UP000053558"/>
    </source>
</evidence>
<evidence type="ECO:0000313" key="7">
    <source>
        <dbReference type="EMBL" id="EIW77400.1"/>
    </source>
</evidence>
<feature type="chain" id="PRO_5024502266" description="Hydrophobin" evidence="6">
    <location>
        <begin position="18"/>
        <end position="109"/>
    </location>
</feature>
<dbReference type="RefSeq" id="XP_007772778.1">
    <property type="nucleotide sequence ID" value="XM_007774588.1"/>
</dbReference>
<dbReference type="KEGG" id="cput:CONPUDRAFT_129670"/>
<evidence type="ECO:0000256" key="6">
    <source>
        <dbReference type="RuleBase" id="RU365009"/>
    </source>
</evidence>
<dbReference type="OMA" id="TSCTEQP"/>
<dbReference type="CDD" id="cd23507">
    <property type="entry name" value="hydrophobin_I"/>
    <property type="match status" value="1"/>
</dbReference>
<evidence type="ECO:0000256" key="2">
    <source>
        <dbReference type="ARBA" id="ARBA00010446"/>
    </source>
</evidence>
<comment type="similarity">
    <text evidence="2 6">Belongs to the fungal hydrophobin family.</text>
</comment>
<dbReference type="OrthoDB" id="4225815at2759"/>
<dbReference type="SMART" id="SM00075">
    <property type="entry name" value="HYDRO"/>
    <property type="match status" value="1"/>
</dbReference>
<dbReference type="GeneID" id="19200221"/>
<keyword evidence="3 6" id="KW-0134">Cell wall</keyword>
<evidence type="ECO:0000256" key="5">
    <source>
        <dbReference type="ARBA" id="ARBA00023157"/>
    </source>
</evidence>
<keyword evidence="6" id="KW-0732">Signal</keyword>
<dbReference type="GO" id="GO:0009277">
    <property type="term" value="C:fungal-type cell wall"/>
    <property type="evidence" value="ECO:0007669"/>
    <property type="project" value="InterPro"/>
</dbReference>
<comment type="subcellular location">
    <subcellularLocation>
        <location evidence="1 6">Secreted</location>
        <location evidence="1 6">Cell wall</location>
    </subcellularLocation>
</comment>
<dbReference type="GO" id="GO:0005199">
    <property type="term" value="F:structural constituent of cell wall"/>
    <property type="evidence" value="ECO:0007669"/>
    <property type="project" value="InterPro"/>
</dbReference>
<evidence type="ECO:0000256" key="1">
    <source>
        <dbReference type="ARBA" id="ARBA00004191"/>
    </source>
</evidence>
<dbReference type="AlphaFoldDB" id="A0A5M3MEQ2"/>
<sequence>MFTRVLVVLPLAVLAVATPARLDIRGQCNTGSASCCNSVQNASDVSSTFDLLGLGAILEGLTGQVGLNCSPLDILGSGAGQCNQEPVCCTGNTFSGLINLGCSPINLNL</sequence>